<keyword evidence="3" id="KW-1185">Reference proteome</keyword>
<evidence type="ECO:0000313" key="3">
    <source>
        <dbReference type="Proteomes" id="UP001418222"/>
    </source>
</evidence>
<comment type="caution">
    <text evidence="2">The sequence shown here is derived from an EMBL/GenBank/DDBJ whole genome shotgun (WGS) entry which is preliminary data.</text>
</comment>
<protein>
    <submittedName>
        <fullName evidence="2">Uncharacterized protein</fullName>
    </submittedName>
</protein>
<name>A0AAP0G776_9ASPA</name>
<dbReference type="PANTHER" id="PTHR33264">
    <property type="entry name" value="EXPRESSED PROTEIN"/>
    <property type="match status" value="1"/>
</dbReference>
<feature type="region of interest" description="Disordered" evidence="1">
    <location>
        <begin position="1"/>
        <end position="23"/>
    </location>
</feature>
<proteinExistence type="predicted"/>
<reference evidence="2 3" key="1">
    <citation type="journal article" date="2022" name="Nat. Plants">
        <title>Genomes of leafy and leafless Platanthera orchids illuminate the evolution of mycoheterotrophy.</title>
        <authorList>
            <person name="Li M.H."/>
            <person name="Liu K.W."/>
            <person name="Li Z."/>
            <person name="Lu H.C."/>
            <person name="Ye Q.L."/>
            <person name="Zhang D."/>
            <person name="Wang J.Y."/>
            <person name="Li Y.F."/>
            <person name="Zhong Z.M."/>
            <person name="Liu X."/>
            <person name="Yu X."/>
            <person name="Liu D.K."/>
            <person name="Tu X.D."/>
            <person name="Liu B."/>
            <person name="Hao Y."/>
            <person name="Liao X.Y."/>
            <person name="Jiang Y.T."/>
            <person name="Sun W.H."/>
            <person name="Chen J."/>
            <person name="Chen Y.Q."/>
            <person name="Ai Y."/>
            <person name="Zhai J.W."/>
            <person name="Wu S.S."/>
            <person name="Zhou Z."/>
            <person name="Hsiao Y.Y."/>
            <person name="Wu W.L."/>
            <person name="Chen Y.Y."/>
            <person name="Lin Y.F."/>
            <person name="Hsu J.L."/>
            <person name="Li C.Y."/>
            <person name="Wang Z.W."/>
            <person name="Zhao X."/>
            <person name="Zhong W.Y."/>
            <person name="Ma X.K."/>
            <person name="Ma L."/>
            <person name="Huang J."/>
            <person name="Chen G.Z."/>
            <person name="Huang M.Z."/>
            <person name="Huang L."/>
            <person name="Peng D.H."/>
            <person name="Luo Y.B."/>
            <person name="Zou S.Q."/>
            <person name="Chen S.P."/>
            <person name="Lan S."/>
            <person name="Tsai W.C."/>
            <person name="Van de Peer Y."/>
            <person name="Liu Z.J."/>
        </authorList>
    </citation>
    <scope>NUCLEOTIDE SEQUENCE [LARGE SCALE GENOMIC DNA]</scope>
    <source>
        <strain evidence="2">Lor287</strain>
    </source>
</reference>
<dbReference type="EMBL" id="JBBWWQ010000008">
    <property type="protein sequence ID" value="KAK8941355.1"/>
    <property type="molecule type" value="Genomic_DNA"/>
</dbReference>
<accession>A0AAP0G776</accession>
<dbReference type="AlphaFoldDB" id="A0AAP0G776"/>
<gene>
    <name evidence="2" type="ORF">KSP39_PZI010093</name>
</gene>
<evidence type="ECO:0000313" key="2">
    <source>
        <dbReference type="EMBL" id="KAK8941355.1"/>
    </source>
</evidence>
<organism evidence="2 3">
    <name type="scientific">Platanthera zijinensis</name>
    <dbReference type="NCBI Taxonomy" id="2320716"/>
    <lineage>
        <taxon>Eukaryota</taxon>
        <taxon>Viridiplantae</taxon>
        <taxon>Streptophyta</taxon>
        <taxon>Embryophyta</taxon>
        <taxon>Tracheophyta</taxon>
        <taxon>Spermatophyta</taxon>
        <taxon>Magnoliopsida</taxon>
        <taxon>Liliopsida</taxon>
        <taxon>Asparagales</taxon>
        <taxon>Orchidaceae</taxon>
        <taxon>Orchidoideae</taxon>
        <taxon>Orchideae</taxon>
        <taxon>Orchidinae</taxon>
        <taxon>Platanthera</taxon>
    </lineage>
</organism>
<evidence type="ECO:0000256" key="1">
    <source>
        <dbReference type="SAM" id="MobiDB-lite"/>
    </source>
</evidence>
<dbReference type="PANTHER" id="PTHR33264:SF8">
    <property type="entry name" value="EXPRESSED PROTEIN"/>
    <property type="match status" value="1"/>
</dbReference>
<sequence length="153" mass="16345">MPRREAGSGRELLAQAPPTTPASKRPLILKERTKASKRVAEVAGGTTAECLAVVCCCPCGLVNLLVLAVVKIPVAIYRRAVRKRKKCRRAEGAAVNNIAVAQDIDIAGAYPAAAETGLALTVKSPAAEVSEMEKVMWSQIFGTGFWRSPSQRE</sequence>
<dbReference type="Proteomes" id="UP001418222">
    <property type="component" value="Unassembled WGS sequence"/>
</dbReference>